<keyword evidence="11 14" id="KW-0472">Membrane</keyword>
<dbReference type="InterPro" id="IPR012910">
    <property type="entry name" value="Plug_dom"/>
</dbReference>
<evidence type="ECO:0000256" key="10">
    <source>
        <dbReference type="ARBA" id="ARBA00023077"/>
    </source>
</evidence>
<evidence type="ECO:0000256" key="3">
    <source>
        <dbReference type="ARBA" id="ARBA00022448"/>
    </source>
</evidence>
<organism evidence="18 19">
    <name type="scientific">Bordetella ansorpii</name>
    <dbReference type="NCBI Taxonomy" id="288768"/>
    <lineage>
        <taxon>Bacteria</taxon>
        <taxon>Pseudomonadati</taxon>
        <taxon>Pseudomonadota</taxon>
        <taxon>Betaproteobacteria</taxon>
        <taxon>Burkholderiales</taxon>
        <taxon>Alcaligenaceae</taxon>
        <taxon>Bordetella</taxon>
    </lineage>
</organism>
<evidence type="ECO:0000256" key="5">
    <source>
        <dbReference type="ARBA" id="ARBA00022496"/>
    </source>
</evidence>
<keyword evidence="10 16" id="KW-0798">TonB box</keyword>
<dbReference type="Gene3D" id="2.40.170.20">
    <property type="entry name" value="TonB-dependent receptor, beta-barrel domain"/>
    <property type="match status" value="1"/>
</dbReference>
<keyword evidence="6 14" id="KW-0812">Transmembrane</keyword>
<evidence type="ECO:0000313" key="19">
    <source>
        <dbReference type="Proteomes" id="UP000077037"/>
    </source>
</evidence>
<dbReference type="Proteomes" id="UP000077037">
    <property type="component" value="Unassembled WGS sequence"/>
</dbReference>
<comment type="similarity">
    <text evidence="2 14 16">Belongs to the TonB-dependent receptor family.</text>
</comment>
<name>A0A157NJV2_9BORD</name>
<dbReference type="InterPro" id="IPR011662">
    <property type="entry name" value="Secretin/TonB_short_N"/>
</dbReference>
<evidence type="ECO:0000256" key="2">
    <source>
        <dbReference type="ARBA" id="ARBA00009810"/>
    </source>
</evidence>
<evidence type="ECO:0000256" key="4">
    <source>
        <dbReference type="ARBA" id="ARBA00022452"/>
    </source>
</evidence>
<keyword evidence="13 14" id="KW-0998">Cell outer membrane</keyword>
<evidence type="ECO:0000256" key="7">
    <source>
        <dbReference type="ARBA" id="ARBA00022729"/>
    </source>
</evidence>
<dbReference type="GO" id="GO:0009279">
    <property type="term" value="C:cell outer membrane"/>
    <property type="evidence" value="ECO:0007669"/>
    <property type="project" value="UniProtKB-SubCell"/>
</dbReference>
<evidence type="ECO:0000256" key="6">
    <source>
        <dbReference type="ARBA" id="ARBA00022692"/>
    </source>
</evidence>
<dbReference type="RefSeq" id="WP_066410586.1">
    <property type="nucleotide sequence ID" value="NZ_FKBS01000014.1"/>
</dbReference>
<keyword evidence="3 14" id="KW-0813">Transport</keyword>
<dbReference type="GO" id="GO:0015891">
    <property type="term" value="P:siderophore transport"/>
    <property type="evidence" value="ECO:0007669"/>
    <property type="project" value="InterPro"/>
</dbReference>
<dbReference type="PANTHER" id="PTHR32552">
    <property type="entry name" value="FERRICHROME IRON RECEPTOR-RELATED"/>
    <property type="match status" value="1"/>
</dbReference>
<dbReference type="Gene3D" id="3.55.50.30">
    <property type="match status" value="1"/>
</dbReference>
<evidence type="ECO:0000256" key="1">
    <source>
        <dbReference type="ARBA" id="ARBA00004571"/>
    </source>
</evidence>
<dbReference type="InterPro" id="IPR037066">
    <property type="entry name" value="Plug_dom_sf"/>
</dbReference>
<dbReference type="Pfam" id="PF00593">
    <property type="entry name" value="TonB_dep_Rec_b-barrel"/>
    <property type="match status" value="1"/>
</dbReference>
<evidence type="ECO:0000256" key="12">
    <source>
        <dbReference type="ARBA" id="ARBA00023170"/>
    </source>
</evidence>
<evidence type="ECO:0000256" key="11">
    <source>
        <dbReference type="ARBA" id="ARBA00023136"/>
    </source>
</evidence>
<dbReference type="FunFam" id="2.170.130.10:FF:000010">
    <property type="entry name" value="Ferripyoverdine receptor"/>
    <property type="match status" value="1"/>
</dbReference>
<keyword evidence="7" id="KW-0732">Signal</keyword>
<dbReference type="InterPro" id="IPR000531">
    <property type="entry name" value="Beta-barrel_TonB"/>
</dbReference>
<comment type="subcellular location">
    <subcellularLocation>
        <location evidence="1 14">Cell outer membrane</location>
        <topology evidence="1 14">Multi-pass membrane protein</topology>
    </subcellularLocation>
</comment>
<evidence type="ECO:0000256" key="9">
    <source>
        <dbReference type="ARBA" id="ARBA00023065"/>
    </source>
</evidence>
<keyword evidence="8" id="KW-0408">Iron</keyword>
<evidence type="ECO:0000313" key="18">
    <source>
        <dbReference type="EMBL" id="SAI21306.1"/>
    </source>
</evidence>
<dbReference type="CDD" id="cd01347">
    <property type="entry name" value="ligand_gated_channel"/>
    <property type="match status" value="1"/>
</dbReference>
<gene>
    <name evidence="18" type="primary">fptA_1</name>
    <name evidence="18" type="ORF">SAMEA1982600_01710</name>
</gene>
<dbReference type="SUPFAM" id="SSF56935">
    <property type="entry name" value="Porins"/>
    <property type="match status" value="1"/>
</dbReference>
<dbReference type="Pfam" id="PF07715">
    <property type="entry name" value="Plug"/>
    <property type="match status" value="1"/>
</dbReference>
<feature type="short sequence motif" description="TonB C-terminal box" evidence="15">
    <location>
        <begin position="788"/>
        <end position="805"/>
    </location>
</feature>
<dbReference type="PANTHER" id="PTHR32552:SF74">
    <property type="entry name" value="HYDROXAMATE SIDEROPHORE RECEPTOR FHUE"/>
    <property type="match status" value="1"/>
</dbReference>
<proteinExistence type="inferred from homology"/>
<evidence type="ECO:0000256" key="16">
    <source>
        <dbReference type="RuleBase" id="RU003357"/>
    </source>
</evidence>
<protein>
    <submittedName>
        <fullName evidence="18">Ferric-siderophore receptor</fullName>
    </submittedName>
</protein>
<dbReference type="PROSITE" id="PS52016">
    <property type="entry name" value="TONB_DEPENDENT_REC_3"/>
    <property type="match status" value="1"/>
</dbReference>
<dbReference type="PROSITE" id="PS01156">
    <property type="entry name" value="TONB_DEPENDENT_REC_2"/>
    <property type="match status" value="1"/>
</dbReference>
<keyword evidence="5" id="KW-0410">Iron transport</keyword>
<keyword evidence="9" id="KW-0406">Ion transport</keyword>
<dbReference type="GO" id="GO:0015344">
    <property type="term" value="F:siderophore uptake transmembrane transporter activity"/>
    <property type="evidence" value="ECO:0007669"/>
    <property type="project" value="TreeGrafter"/>
</dbReference>
<evidence type="ECO:0000256" key="15">
    <source>
        <dbReference type="PROSITE-ProRule" id="PRU10144"/>
    </source>
</evidence>
<evidence type="ECO:0000256" key="13">
    <source>
        <dbReference type="ARBA" id="ARBA00023237"/>
    </source>
</evidence>
<dbReference type="AlphaFoldDB" id="A0A157NJV2"/>
<sequence>MTRPQEPRLRRFGLAILSASLLLAWHGQQRASAQSASASSTARANAGVYALSIPAGPLAETLNRISLATGRVVSVDPQAVQGKSAPAIDGSLTAEAAVRHALAGSGLEAVVTPSRAITVRPATGGAGQPTTLAPVTVTGSYQDPAITEGTRSYTSAAVSIGKSEHALREVPQSISVLTRQRMDDQNITTLGQAMDYVTGVVAQPTGTGIVNIESRGFQINQYLVDGLPFAGGQGMWGSSIMDLGIYDRVEVWRGPTGLLEGAAEPSGTLNLVRKRARAEPGFQGAITTGSWDRYRVELDGTGALNEDGSLRARGVMIYDDAGSHLHRVYADRRTLYGTVEYDFTPNTTLSVGGTYQEGDSLVFVGLPQYADGRNIDVPRSTFLGSTDSKKHDNGMSLFAELEHRFGNGGKFKLNASQAVRRTWLNRYMTHSYIDPVTDDVTIRAARQRSRQENQGLDAYLSVPVQAWGLRHEITAGANYQVYRGGNPQGDFIAYRQNIHNPDLRGLDTLPEVGDIPRTKTTQYGVYTQARIKPVAPLTVLVGGRYAWWESRDPDDAAANQSIKAEFVPYAGLVLDLDDNHSVYASYSRIFSPQTEELATGGFLKPRIGQQYEVGMKGEYLNGALNTHVALFRIDDRNRAIADPDNEDYSLPAGKVRSQGFEAEVSGRITSQWDMTAGYAYTATKFRSGEENEVGQPYNSAYPRHNFSLWSKYRFADGPLDKFSVGGGMRWLSEQYVQRGSARWTQPSYALFDLQFGYEMRPGMNMSLTVYNLFDKTYFKKISGHEYRQTYYGEPRSVMLTMRGSF</sequence>
<evidence type="ECO:0000256" key="14">
    <source>
        <dbReference type="PROSITE-ProRule" id="PRU01360"/>
    </source>
</evidence>
<keyword evidence="4 14" id="KW-1134">Transmembrane beta strand</keyword>
<dbReference type="NCBIfam" id="TIGR01783">
    <property type="entry name" value="TonB-siderophor"/>
    <property type="match status" value="1"/>
</dbReference>
<evidence type="ECO:0000259" key="17">
    <source>
        <dbReference type="SMART" id="SM00965"/>
    </source>
</evidence>
<dbReference type="InterPro" id="IPR010105">
    <property type="entry name" value="TonB_sidphr_rcpt"/>
</dbReference>
<reference evidence="18 19" key="1">
    <citation type="submission" date="2016-03" db="EMBL/GenBank/DDBJ databases">
        <authorList>
            <consortium name="Pathogen Informatics"/>
        </authorList>
    </citation>
    <scope>NUCLEOTIDE SEQUENCE [LARGE SCALE GENOMIC DNA]</scope>
    <source>
        <strain evidence="18 19">NCTC13364</strain>
    </source>
</reference>
<dbReference type="GO" id="GO:0038023">
    <property type="term" value="F:signaling receptor activity"/>
    <property type="evidence" value="ECO:0007669"/>
    <property type="project" value="InterPro"/>
</dbReference>
<evidence type="ECO:0000256" key="8">
    <source>
        <dbReference type="ARBA" id="ARBA00023004"/>
    </source>
</evidence>
<dbReference type="InterPro" id="IPR010917">
    <property type="entry name" value="TonB_rcpt_CS"/>
</dbReference>
<keyword evidence="12 18" id="KW-0675">Receptor</keyword>
<accession>A0A157NJV2</accession>
<dbReference type="InterPro" id="IPR039426">
    <property type="entry name" value="TonB-dep_rcpt-like"/>
</dbReference>
<dbReference type="Pfam" id="PF07660">
    <property type="entry name" value="STN"/>
    <property type="match status" value="1"/>
</dbReference>
<dbReference type="InterPro" id="IPR036942">
    <property type="entry name" value="Beta-barrel_TonB_sf"/>
</dbReference>
<dbReference type="SMART" id="SM00965">
    <property type="entry name" value="STN"/>
    <property type="match status" value="1"/>
</dbReference>
<dbReference type="Gene3D" id="2.170.130.10">
    <property type="entry name" value="TonB-dependent receptor, plug domain"/>
    <property type="match status" value="1"/>
</dbReference>
<feature type="domain" description="Secretin/TonB short N-terminal" evidence="17">
    <location>
        <begin position="71"/>
        <end position="122"/>
    </location>
</feature>
<dbReference type="EMBL" id="FKBS01000014">
    <property type="protein sequence ID" value="SAI21306.1"/>
    <property type="molecule type" value="Genomic_DNA"/>
</dbReference>